<sequence>MLSEARDQSEKFEVLNGKELNKIKFFGKISNNLSSGIIGLANVGKSSFFQNITRSKLGNPGNYPFATIKPEESRVLVPSKRLNVLSEIYKSKKKIGAFLNVIDIAGLTKGASKGEGLGNQFLNDIKNVDGIFQMVRGFNKKEIVHIEGDVNPVRDLEIVFDELILKDMEYLENHLVKMEKKKKGEGKNSGVVKEIEVVKKALESCLYKNIRIMNFDWSNDEIEVLNQFNLLTSKPVVYLLNVSKEDYLSNRNEYYEDVKKWISANSANDELIMFSSEYESELNERAEAEGELQKEMEEYEEPSDKDEKYDGSVLPKIIKTMRRRLRLISFFTCGPVEAREWTIRKGTTAPEAAGVIHTDLQNNFICAEVLAYGDVACELPNATKFDSSKLAKTGRVARVGSSYTVRDGDVVLIKAGNMRAR</sequence>
<organism evidence="9 10">
    <name type="scientific">Ascoidea rubescens DSM 1968</name>
    <dbReference type="NCBI Taxonomy" id="1344418"/>
    <lineage>
        <taxon>Eukaryota</taxon>
        <taxon>Fungi</taxon>
        <taxon>Dikarya</taxon>
        <taxon>Ascomycota</taxon>
        <taxon>Saccharomycotina</taxon>
        <taxon>Saccharomycetes</taxon>
        <taxon>Ascoideaceae</taxon>
        <taxon>Ascoidea</taxon>
    </lineage>
</organism>
<dbReference type="RefSeq" id="XP_020046911.1">
    <property type="nucleotide sequence ID" value="XM_020195076.1"/>
</dbReference>
<dbReference type="CDD" id="cd01900">
    <property type="entry name" value="YchF"/>
    <property type="match status" value="1"/>
</dbReference>
<dbReference type="NCBIfam" id="TIGR00092">
    <property type="entry name" value="redox-regulated ATPase YchF"/>
    <property type="match status" value="1"/>
</dbReference>
<evidence type="ECO:0000256" key="5">
    <source>
        <dbReference type="ARBA" id="ARBA00022842"/>
    </source>
</evidence>
<proteinExistence type="predicted"/>
<dbReference type="PROSITE" id="PS51710">
    <property type="entry name" value="G_OBG"/>
    <property type="match status" value="1"/>
</dbReference>
<keyword evidence="10" id="KW-1185">Reference proteome</keyword>
<name>A0A1D2VFZ6_9ASCO</name>
<comment type="cofactor">
    <cofactor evidence="1">
        <name>Mg(2+)</name>
        <dbReference type="ChEBI" id="CHEBI:18420"/>
    </cofactor>
</comment>
<evidence type="ECO:0000313" key="10">
    <source>
        <dbReference type="Proteomes" id="UP000095038"/>
    </source>
</evidence>
<evidence type="ECO:0000259" key="8">
    <source>
        <dbReference type="PROSITE" id="PS51880"/>
    </source>
</evidence>
<dbReference type="InterPro" id="IPR012675">
    <property type="entry name" value="Beta-grasp_dom_sf"/>
</dbReference>
<dbReference type="SUPFAM" id="SSF81271">
    <property type="entry name" value="TGS-like"/>
    <property type="match status" value="1"/>
</dbReference>
<feature type="domain" description="OBG-type G" evidence="7">
    <location>
        <begin position="33"/>
        <end position="294"/>
    </location>
</feature>
<dbReference type="SUPFAM" id="SSF52540">
    <property type="entry name" value="P-loop containing nucleoside triphosphate hydrolases"/>
    <property type="match status" value="1"/>
</dbReference>
<dbReference type="Pfam" id="PF01926">
    <property type="entry name" value="MMR_HSR1"/>
    <property type="match status" value="1"/>
</dbReference>
<dbReference type="FunCoup" id="A0A1D2VFZ6">
    <property type="interactions" value="30"/>
</dbReference>
<dbReference type="GeneID" id="30968712"/>
<dbReference type="GO" id="GO:0016887">
    <property type="term" value="F:ATP hydrolysis activity"/>
    <property type="evidence" value="ECO:0007669"/>
    <property type="project" value="InterPro"/>
</dbReference>
<dbReference type="InterPro" id="IPR004095">
    <property type="entry name" value="TGS"/>
</dbReference>
<dbReference type="InParanoid" id="A0A1D2VFZ6"/>
<dbReference type="EMBL" id="KV454481">
    <property type="protein sequence ID" value="ODV60604.1"/>
    <property type="molecule type" value="Genomic_DNA"/>
</dbReference>
<dbReference type="PANTHER" id="PTHR23305:SF9">
    <property type="entry name" value="OBG-LIKE ATPASE HOMOLOG"/>
    <property type="match status" value="1"/>
</dbReference>
<feature type="domain" description="TGS" evidence="8">
    <location>
        <begin position="326"/>
        <end position="415"/>
    </location>
</feature>
<dbReference type="Gene3D" id="3.10.20.30">
    <property type="match status" value="1"/>
</dbReference>
<dbReference type="GO" id="GO:0005524">
    <property type="term" value="F:ATP binding"/>
    <property type="evidence" value="ECO:0007669"/>
    <property type="project" value="UniProtKB-KW"/>
</dbReference>
<dbReference type="PRINTS" id="PR00326">
    <property type="entry name" value="GTP1OBG"/>
</dbReference>
<dbReference type="InterPro" id="IPR027417">
    <property type="entry name" value="P-loop_NTPase"/>
</dbReference>
<dbReference type="OrthoDB" id="424823at2759"/>
<dbReference type="InterPro" id="IPR006073">
    <property type="entry name" value="GTP-bd"/>
</dbReference>
<keyword evidence="4" id="KW-0067">ATP-binding</keyword>
<dbReference type="InterPro" id="IPR013029">
    <property type="entry name" value="YchF_C"/>
</dbReference>
<keyword evidence="2" id="KW-0479">Metal-binding</keyword>
<dbReference type="InterPro" id="IPR004396">
    <property type="entry name" value="ATPase_YchF/OLA1"/>
</dbReference>
<dbReference type="Proteomes" id="UP000095038">
    <property type="component" value="Unassembled WGS sequence"/>
</dbReference>
<dbReference type="AlphaFoldDB" id="A0A1D2VFZ6"/>
<dbReference type="InterPro" id="IPR031167">
    <property type="entry name" value="G_OBG"/>
</dbReference>
<gene>
    <name evidence="9" type="ORF">ASCRUDRAFT_91408</name>
</gene>
<dbReference type="STRING" id="1344418.A0A1D2VFZ6"/>
<feature type="region of interest" description="Disordered" evidence="6">
    <location>
        <begin position="285"/>
        <end position="308"/>
    </location>
</feature>
<feature type="compositionally biased region" description="Basic and acidic residues" evidence="6">
    <location>
        <begin position="285"/>
        <end position="296"/>
    </location>
</feature>
<dbReference type="PROSITE" id="PS51880">
    <property type="entry name" value="TGS"/>
    <property type="match status" value="1"/>
</dbReference>
<dbReference type="GO" id="GO:0005737">
    <property type="term" value="C:cytoplasm"/>
    <property type="evidence" value="ECO:0007669"/>
    <property type="project" value="TreeGrafter"/>
</dbReference>
<evidence type="ECO:0000313" key="9">
    <source>
        <dbReference type="EMBL" id="ODV60604.1"/>
    </source>
</evidence>
<reference evidence="10" key="1">
    <citation type="submission" date="2016-05" db="EMBL/GenBank/DDBJ databases">
        <title>Comparative genomics of biotechnologically important yeasts.</title>
        <authorList>
            <consortium name="DOE Joint Genome Institute"/>
            <person name="Riley R."/>
            <person name="Haridas S."/>
            <person name="Wolfe K.H."/>
            <person name="Lopes M.R."/>
            <person name="Hittinger C.T."/>
            <person name="Goker M."/>
            <person name="Salamov A."/>
            <person name="Wisecaver J."/>
            <person name="Long T.M."/>
            <person name="Aerts A.L."/>
            <person name="Barry K."/>
            <person name="Choi C."/>
            <person name="Clum A."/>
            <person name="Coughlan A.Y."/>
            <person name="Deshpande S."/>
            <person name="Douglass A.P."/>
            <person name="Hanson S.J."/>
            <person name="Klenk H.-P."/>
            <person name="Labutti K."/>
            <person name="Lapidus A."/>
            <person name="Lindquist E."/>
            <person name="Lipzen A."/>
            <person name="Meier-Kolthoff J.P."/>
            <person name="Ohm R.A."/>
            <person name="Otillar R.P."/>
            <person name="Pangilinan J."/>
            <person name="Peng Y."/>
            <person name="Rokas A."/>
            <person name="Rosa C.A."/>
            <person name="Scheuner C."/>
            <person name="Sibirny A.A."/>
            <person name="Slot J.C."/>
            <person name="Stielow J.B."/>
            <person name="Sun H."/>
            <person name="Kurtzman C.P."/>
            <person name="Blackwell M."/>
            <person name="Grigoriev I.V."/>
            <person name="Jeffries T.W."/>
        </authorList>
    </citation>
    <scope>NUCLEOTIDE SEQUENCE [LARGE SCALE GENOMIC DNA]</scope>
    <source>
        <strain evidence="10">DSM 1968</strain>
    </source>
</reference>
<dbReference type="Gene3D" id="3.40.50.300">
    <property type="entry name" value="P-loop containing nucleotide triphosphate hydrolases"/>
    <property type="match status" value="1"/>
</dbReference>
<dbReference type="Gene3D" id="1.10.150.300">
    <property type="entry name" value="TGS-like domain"/>
    <property type="match status" value="1"/>
</dbReference>
<dbReference type="Pfam" id="PF06071">
    <property type="entry name" value="YchF-GTPase_C"/>
    <property type="match status" value="1"/>
</dbReference>
<dbReference type="PANTHER" id="PTHR23305">
    <property type="entry name" value="OBG GTPASE FAMILY"/>
    <property type="match status" value="1"/>
</dbReference>
<dbReference type="InterPro" id="IPR012676">
    <property type="entry name" value="TGS-like"/>
</dbReference>
<dbReference type="GO" id="GO:0046872">
    <property type="term" value="F:metal ion binding"/>
    <property type="evidence" value="ECO:0007669"/>
    <property type="project" value="UniProtKB-KW"/>
</dbReference>
<dbReference type="InterPro" id="IPR023192">
    <property type="entry name" value="TGS-like_dom_sf"/>
</dbReference>
<evidence type="ECO:0000256" key="1">
    <source>
        <dbReference type="ARBA" id="ARBA00001946"/>
    </source>
</evidence>
<dbReference type="GO" id="GO:0005525">
    <property type="term" value="F:GTP binding"/>
    <property type="evidence" value="ECO:0007669"/>
    <property type="project" value="InterPro"/>
</dbReference>
<evidence type="ECO:0000256" key="4">
    <source>
        <dbReference type="ARBA" id="ARBA00022840"/>
    </source>
</evidence>
<evidence type="ECO:0000256" key="6">
    <source>
        <dbReference type="SAM" id="MobiDB-lite"/>
    </source>
</evidence>
<evidence type="ECO:0000259" key="7">
    <source>
        <dbReference type="PROSITE" id="PS51710"/>
    </source>
</evidence>
<evidence type="ECO:0000256" key="2">
    <source>
        <dbReference type="ARBA" id="ARBA00022723"/>
    </source>
</evidence>
<evidence type="ECO:0000256" key="3">
    <source>
        <dbReference type="ARBA" id="ARBA00022741"/>
    </source>
</evidence>
<dbReference type="InterPro" id="IPR041706">
    <property type="entry name" value="YchF_N"/>
</dbReference>
<protein>
    <submittedName>
        <fullName evidence="9">GTP-binding protein YchF</fullName>
    </submittedName>
</protein>
<dbReference type="FunFam" id="1.10.150.300:FF:000001">
    <property type="entry name" value="Ribosome-binding ATPase YchF"/>
    <property type="match status" value="1"/>
</dbReference>
<dbReference type="FunFam" id="3.10.20.30:FF:000029">
    <property type="entry name" value="Obg-like ATPase 1"/>
    <property type="match status" value="1"/>
</dbReference>
<accession>A0A1D2VFZ6</accession>
<keyword evidence="3" id="KW-0547">Nucleotide-binding</keyword>
<keyword evidence="5" id="KW-0460">Magnesium</keyword>